<dbReference type="GO" id="GO:0019773">
    <property type="term" value="C:proteasome core complex, alpha-subunit complex"/>
    <property type="evidence" value="ECO:0007669"/>
    <property type="project" value="UniProtKB-UniRule"/>
</dbReference>
<keyword evidence="1 2" id="KW-0647">Proteasome</keyword>
<dbReference type="AlphaFoldDB" id="A0A7S1Q4N3"/>
<dbReference type="PANTHER" id="PTHR11599">
    <property type="entry name" value="PROTEASOME SUBUNIT ALPHA/BETA"/>
    <property type="match status" value="1"/>
</dbReference>
<dbReference type="SUPFAM" id="SSF56235">
    <property type="entry name" value="N-terminal nucleophile aminohydrolases (Ntn hydrolases)"/>
    <property type="match status" value="1"/>
</dbReference>
<name>A0A7S1Q4N3_NEODS</name>
<reference evidence="3" key="1">
    <citation type="submission" date="2021-01" db="EMBL/GenBank/DDBJ databases">
        <authorList>
            <person name="Corre E."/>
            <person name="Pelletier E."/>
            <person name="Niang G."/>
            <person name="Scheremetjew M."/>
            <person name="Finn R."/>
            <person name="Kale V."/>
            <person name="Holt S."/>
            <person name="Cochrane G."/>
            <person name="Meng A."/>
            <person name="Brown T."/>
            <person name="Cohen L."/>
        </authorList>
    </citation>
    <scope>NUCLEOTIDE SEQUENCE</scope>
    <source>
        <strain evidence="3">CCAP 1951/1</strain>
    </source>
</reference>
<evidence type="ECO:0000256" key="1">
    <source>
        <dbReference type="ARBA" id="ARBA00022942"/>
    </source>
</evidence>
<comment type="similarity">
    <text evidence="2">Belongs to the peptidase T1A family.</text>
</comment>
<gene>
    <name evidence="3" type="ORF">NDES1114_LOCUS14664</name>
</gene>
<evidence type="ECO:0000256" key="2">
    <source>
        <dbReference type="PROSITE-ProRule" id="PRU00808"/>
    </source>
</evidence>
<evidence type="ECO:0008006" key="4">
    <source>
        <dbReference type="Google" id="ProtNLM"/>
    </source>
</evidence>
<dbReference type="NCBIfam" id="NF003075">
    <property type="entry name" value="PRK03996.1"/>
    <property type="match status" value="1"/>
</dbReference>
<dbReference type="InterPro" id="IPR050115">
    <property type="entry name" value="Proteasome_alpha"/>
</dbReference>
<dbReference type="PROSITE" id="PS51475">
    <property type="entry name" value="PROTEASOME_ALPHA_2"/>
    <property type="match status" value="1"/>
</dbReference>
<proteinExistence type="inferred from homology"/>
<accession>A0A7S1Q4N3</accession>
<dbReference type="InterPro" id="IPR001353">
    <property type="entry name" value="Proteasome_sua/b"/>
</dbReference>
<dbReference type="InterPro" id="IPR023332">
    <property type="entry name" value="Proteasome_alpha-type"/>
</dbReference>
<dbReference type="Pfam" id="PF00227">
    <property type="entry name" value="Proteasome"/>
    <property type="match status" value="1"/>
</dbReference>
<evidence type="ECO:0000313" key="3">
    <source>
        <dbReference type="EMBL" id="CAD9115887.1"/>
    </source>
</evidence>
<sequence>MSSYGSLTTFSPSGELGQIKNAQAAVNKGATALAIKAQDGVVMAAEKKAPSPLVDPATIEKVFVLDDHVGLTYSGLGPDARVLVDVARKECQTYKLRFGEPMPVPQLAREIALVYRDYTQSGGVRPFGVSIMIGGADSQGVHLYQLDPSGTFLSWKAVATGKNASAARTSLEKRYQADMELEDAVHTALITVKDGLDGEMNPDSVEVGVVRKGKFAILSAAELADYITQI</sequence>
<dbReference type="GO" id="GO:0051603">
    <property type="term" value="P:proteolysis involved in protein catabolic process"/>
    <property type="evidence" value="ECO:0007669"/>
    <property type="project" value="InterPro"/>
</dbReference>
<protein>
    <recommendedName>
        <fullName evidence="4">Proteasome subunit alpha type</fullName>
    </recommendedName>
</protein>
<dbReference type="Gene3D" id="3.60.20.10">
    <property type="entry name" value="Glutamine Phosphoribosylpyrophosphate, subunit 1, domain 1"/>
    <property type="match status" value="1"/>
</dbReference>
<dbReference type="EMBL" id="HBGF01022217">
    <property type="protein sequence ID" value="CAD9115887.1"/>
    <property type="molecule type" value="Transcribed_RNA"/>
</dbReference>
<dbReference type="InterPro" id="IPR029055">
    <property type="entry name" value="Ntn_hydrolases_N"/>
</dbReference>
<organism evidence="3">
    <name type="scientific">Neobodo designis</name>
    <name type="common">Flagellated protozoan</name>
    <name type="synonym">Bodo designis</name>
    <dbReference type="NCBI Taxonomy" id="312471"/>
    <lineage>
        <taxon>Eukaryota</taxon>
        <taxon>Discoba</taxon>
        <taxon>Euglenozoa</taxon>
        <taxon>Kinetoplastea</taxon>
        <taxon>Metakinetoplastina</taxon>
        <taxon>Neobodonida</taxon>
        <taxon>Neobodo</taxon>
    </lineage>
</organism>